<dbReference type="Gene3D" id="3.30.460.10">
    <property type="entry name" value="Beta Polymerase, domain 2"/>
    <property type="match status" value="1"/>
</dbReference>
<evidence type="ECO:0000313" key="2">
    <source>
        <dbReference type="Proteomes" id="UP000007383"/>
    </source>
</evidence>
<dbReference type="PATRIC" id="fig|889378.3.peg.65"/>
<dbReference type="InterPro" id="IPR043519">
    <property type="entry name" value="NT_sf"/>
</dbReference>
<dbReference type="HOGENOM" id="CLU_2002464_0_0_12"/>
<dbReference type="EMBL" id="CP003282">
    <property type="protein sequence ID" value="AFG36172.1"/>
    <property type="molecule type" value="Genomic_DNA"/>
</dbReference>
<sequence>MMVDPAAVARRIQQANTRERRALTAQRTAAQDAARHLADLLIIQYPEVETVWGFGSTFEAWRSYRAGSDIDLAIEHGDIVQLYPLVEQCGFPVDLVSLEDCDHAFARSVRARGSILARSLQEES</sequence>
<evidence type="ECO:0008006" key="3">
    <source>
        <dbReference type="Google" id="ProtNLM"/>
    </source>
</evidence>
<proteinExistence type="predicted"/>
<accession>H9UF79</accession>
<keyword evidence="2" id="KW-1185">Reference proteome</keyword>
<dbReference type="AlphaFoldDB" id="H9UF79"/>
<dbReference type="KEGG" id="sfc:Spiaf_0063"/>
<name>H9UF79_SPIAZ</name>
<evidence type="ECO:0000313" key="1">
    <source>
        <dbReference type="EMBL" id="AFG36172.1"/>
    </source>
</evidence>
<dbReference type="RefSeq" id="WP_014454170.1">
    <property type="nucleotide sequence ID" value="NC_017098.1"/>
</dbReference>
<dbReference type="OrthoDB" id="37820at2"/>
<protein>
    <recommendedName>
        <fullName evidence="3">Polymerase beta nucleotidyltransferase domain-containing protein</fullName>
    </recommendedName>
</protein>
<dbReference type="CDD" id="cd05403">
    <property type="entry name" value="NT_KNTase_like"/>
    <property type="match status" value="1"/>
</dbReference>
<gene>
    <name evidence="1" type="ordered locus">Spiaf_0063</name>
</gene>
<dbReference type="STRING" id="889378.Spiaf_0063"/>
<dbReference type="SUPFAM" id="SSF81301">
    <property type="entry name" value="Nucleotidyltransferase"/>
    <property type="match status" value="1"/>
</dbReference>
<reference evidence="2" key="1">
    <citation type="journal article" date="2013" name="Stand. Genomic Sci.">
        <title>Complete genome sequence of the halophilic bacterium Spirochaeta africana type strain (Z-7692(T)) from the alkaline Lake Magadi in the East African Rift.</title>
        <authorList>
            <person name="Liolos K."/>
            <person name="Abt B."/>
            <person name="Scheuner C."/>
            <person name="Teshima H."/>
            <person name="Held B."/>
            <person name="Lapidus A."/>
            <person name="Nolan M."/>
            <person name="Lucas S."/>
            <person name="Deshpande S."/>
            <person name="Cheng J.F."/>
            <person name="Tapia R."/>
            <person name="Goodwin L.A."/>
            <person name="Pitluck S."/>
            <person name="Pagani I."/>
            <person name="Ivanova N."/>
            <person name="Mavromatis K."/>
            <person name="Mikhailova N."/>
            <person name="Huntemann M."/>
            <person name="Pati A."/>
            <person name="Chen A."/>
            <person name="Palaniappan K."/>
            <person name="Land M."/>
            <person name="Rohde M."/>
            <person name="Tindall B.J."/>
            <person name="Detter J.C."/>
            <person name="Goker M."/>
            <person name="Bristow J."/>
            <person name="Eisen J.A."/>
            <person name="Markowitz V."/>
            <person name="Hugenholtz P."/>
            <person name="Woyke T."/>
            <person name="Klenk H.P."/>
            <person name="Kyrpides N.C."/>
        </authorList>
    </citation>
    <scope>NUCLEOTIDE SEQUENCE</scope>
    <source>
        <strain evidence="2">ATCC 700263 / DSM 8902 / Z-7692</strain>
    </source>
</reference>
<dbReference type="Proteomes" id="UP000007383">
    <property type="component" value="Chromosome"/>
</dbReference>
<organism evidence="1 2">
    <name type="scientific">Spirochaeta africana (strain ATCC 700263 / DSM 8902 / Z-7692)</name>
    <dbReference type="NCBI Taxonomy" id="889378"/>
    <lineage>
        <taxon>Bacteria</taxon>
        <taxon>Pseudomonadati</taxon>
        <taxon>Spirochaetota</taxon>
        <taxon>Spirochaetia</taxon>
        <taxon>Spirochaetales</taxon>
        <taxon>Spirochaetaceae</taxon>
        <taxon>Spirochaeta</taxon>
    </lineage>
</organism>